<evidence type="ECO:0000256" key="3">
    <source>
        <dbReference type="PROSITE-ProRule" id="PRU00284"/>
    </source>
</evidence>
<evidence type="ECO:0000259" key="5">
    <source>
        <dbReference type="PROSITE" id="PS50111"/>
    </source>
</evidence>
<evidence type="ECO:0000313" key="7">
    <source>
        <dbReference type="EMBL" id="MBO0343796.1"/>
    </source>
</evidence>
<evidence type="ECO:0000259" key="6">
    <source>
        <dbReference type="PROSITE" id="PS50885"/>
    </source>
</evidence>
<protein>
    <submittedName>
        <fullName evidence="7">HAMP domain-containing protein</fullName>
    </submittedName>
</protein>
<keyword evidence="1 3" id="KW-0807">Transducer</keyword>
<dbReference type="InterPro" id="IPR004089">
    <property type="entry name" value="MCPsignal_dom"/>
</dbReference>
<evidence type="ECO:0000313" key="8">
    <source>
        <dbReference type="Proteomes" id="UP000664779"/>
    </source>
</evidence>
<comment type="similarity">
    <text evidence="2">Belongs to the methyl-accepting chemotaxis (MCP) protein family.</text>
</comment>
<dbReference type="SUPFAM" id="SSF58104">
    <property type="entry name" value="Methyl-accepting chemotaxis protein (MCP) signaling domain"/>
    <property type="match status" value="1"/>
</dbReference>
<keyword evidence="4" id="KW-0812">Transmembrane</keyword>
<feature type="domain" description="HAMP" evidence="6">
    <location>
        <begin position="488"/>
        <end position="541"/>
    </location>
</feature>
<evidence type="ECO:0000256" key="2">
    <source>
        <dbReference type="ARBA" id="ARBA00029447"/>
    </source>
</evidence>
<accession>A0A939EJI9</accession>
<proteinExistence type="inferred from homology"/>
<gene>
    <name evidence="7" type="ORF">J0X15_01065</name>
</gene>
<dbReference type="PANTHER" id="PTHR32089:SF112">
    <property type="entry name" value="LYSOZYME-LIKE PROTEIN-RELATED"/>
    <property type="match status" value="1"/>
</dbReference>
<comment type="caution">
    <text evidence="7">The sequence shown here is derived from an EMBL/GenBank/DDBJ whole genome shotgun (WGS) entry which is preliminary data.</text>
</comment>
<organism evidence="7 8">
    <name type="scientific">Roseibium limicola</name>
    <dbReference type="NCBI Taxonomy" id="2816037"/>
    <lineage>
        <taxon>Bacteria</taxon>
        <taxon>Pseudomonadati</taxon>
        <taxon>Pseudomonadota</taxon>
        <taxon>Alphaproteobacteria</taxon>
        <taxon>Hyphomicrobiales</taxon>
        <taxon>Stappiaceae</taxon>
        <taxon>Roseibium</taxon>
    </lineage>
</organism>
<keyword evidence="8" id="KW-1185">Reference proteome</keyword>
<dbReference type="PROSITE" id="PS50111">
    <property type="entry name" value="CHEMOTAXIS_TRANSDUC_2"/>
    <property type="match status" value="1"/>
</dbReference>
<feature type="domain" description="Methyl-accepting transducer" evidence="5">
    <location>
        <begin position="567"/>
        <end position="813"/>
    </location>
</feature>
<dbReference type="Pfam" id="PF00672">
    <property type="entry name" value="HAMP"/>
    <property type="match status" value="1"/>
</dbReference>
<reference evidence="7" key="1">
    <citation type="submission" date="2021-03" db="EMBL/GenBank/DDBJ databases">
        <title>Roseibium sp. CAU 1637 isolated from Incheon.</title>
        <authorList>
            <person name="Kim W."/>
        </authorList>
    </citation>
    <scope>NUCLEOTIDE SEQUENCE</scope>
    <source>
        <strain evidence="7">CAU 1637</strain>
    </source>
</reference>
<dbReference type="CDD" id="cd06225">
    <property type="entry name" value="HAMP"/>
    <property type="match status" value="1"/>
</dbReference>
<dbReference type="SMART" id="SM00283">
    <property type="entry name" value="MA"/>
    <property type="match status" value="1"/>
</dbReference>
<feature type="transmembrane region" description="Helical" evidence="4">
    <location>
        <begin position="38"/>
        <end position="60"/>
    </location>
</feature>
<keyword evidence="4" id="KW-1133">Transmembrane helix</keyword>
<dbReference type="Gene3D" id="6.10.340.10">
    <property type="match status" value="1"/>
</dbReference>
<dbReference type="InterPro" id="IPR003660">
    <property type="entry name" value="HAMP_dom"/>
</dbReference>
<sequence length="837" mass="88527">MLFKRKSREVAVAKSHTPPAVAQSGSKGKFQLSVRTQFLGGLGIMFLCAAGVGASGLFAASQVQNTVRTAKEASEIQGQLPGLLTDVSDFELTGTQASAEAVRTNISKITSQTENLAIISPDQTSSLADLTSGLNTSFENLARTRQERDQAVADLNTLTSNLVTHANTAFDRIGKLLERRKAVAMVNEGSLHKLSGVVPRMSNLRVGVVMLQKDLPILALQPDAAIAKTVLDQISQVEKDAKAIRRAVKTDETKALVKELQTTTKSLTKAIAAHSKAGTSSADANMFARELATLSGHIKQLATAVGTPMKEMSIDLKSFNDESSALAYLSTNTQTLARSAFSMKSLYANYLKQQNATTAEELAQEAALISTVSENMATTKSATQVVTHDREVENALKEAVTPLLETANLVSQQLGGTFARVAEVETHLQNADEAFTSAVTGLAETARLISSRSGELAVNSGQKAQIEIVAALIAAVVISALLAYMLSRSIISPLRSLTTAMGLLRDGQTDLTIPAEHRQDEIGDMARAVGTFCKREHERHRLEAEQHKTDAAATARQARIDALITSFRSDIEQGLSSVSSNMSQLEATAETLSGIATSTSSKSEEVSGASQEATSNVQTVAAATEELTASVQEVGRQVHDTLDQVEKATGATRTSTEQVRGLSVAADKIGSVVSLIQEIAEQTNLLALNATIEAARAGEAGRGFAVVASEVKELATQTSKATEEISSHITEIQSSTRGAVEAISAIMSMMDRVNETATAMAASVEQQTSATAEISGSITHAAARTANVTDNIGIVSQQSDETRKSAAQVEQITDDANEQLNGLTRSIETFLKDVAAA</sequence>
<dbReference type="RefSeq" id="WP_206937498.1">
    <property type="nucleotide sequence ID" value="NZ_JAFLNF010000001.1"/>
</dbReference>
<evidence type="ECO:0000256" key="4">
    <source>
        <dbReference type="SAM" id="Phobius"/>
    </source>
</evidence>
<dbReference type="EMBL" id="JAFLNF010000001">
    <property type="protein sequence ID" value="MBO0343796.1"/>
    <property type="molecule type" value="Genomic_DNA"/>
</dbReference>
<dbReference type="Pfam" id="PF00015">
    <property type="entry name" value="MCPsignal"/>
    <property type="match status" value="1"/>
</dbReference>
<dbReference type="Gene3D" id="1.10.287.950">
    <property type="entry name" value="Methyl-accepting chemotaxis protein"/>
    <property type="match status" value="1"/>
</dbReference>
<name>A0A939EJI9_9HYPH</name>
<dbReference type="SMART" id="SM00304">
    <property type="entry name" value="HAMP"/>
    <property type="match status" value="1"/>
</dbReference>
<dbReference type="AlphaFoldDB" id="A0A939EJI9"/>
<dbReference type="Proteomes" id="UP000664779">
    <property type="component" value="Unassembled WGS sequence"/>
</dbReference>
<evidence type="ECO:0000256" key="1">
    <source>
        <dbReference type="ARBA" id="ARBA00023224"/>
    </source>
</evidence>
<dbReference type="GO" id="GO:0016020">
    <property type="term" value="C:membrane"/>
    <property type="evidence" value="ECO:0007669"/>
    <property type="project" value="InterPro"/>
</dbReference>
<dbReference type="PROSITE" id="PS50885">
    <property type="entry name" value="HAMP"/>
    <property type="match status" value="1"/>
</dbReference>
<keyword evidence="4" id="KW-0472">Membrane</keyword>
<dbReference type="PANTHER" id="PTHR32089">
    <property type="entry name" value="METHYL-ACCEPTING CHEMOTAXIS PROTEIN MCPB"/>
    <property type="match status" value="1"/>
</dbReference>
<dbReference type="GO" id="GO:0007165">
    <property type="term" value="P:signal transduction"/>
    <property type="evidence" value="ECO:0007669"/>
    <property type="project" value="UniProtKB-KW"/>
</dbReference>